<reference evidence="6 7" key="1">
    <citation type="submission" date="2023-11" db="EMBL/GenBank/DDBJ databases">
        <authorList>
            <person name="Val-Calvo J."/>
            <person name="Scortti M."/>
            <person name="Vazquez-Boland J."/>
        </authorList>
    </citation>
    <scope>NUCLEOTIDE SEQUENCE [LARGE SCALE GENOMIC DNA]</scope>
    <source>
        <strain evidence="6 7">DSM 46662</strain>
    </source>
</reference>
<dbReference type="SUPFAM" id="SSF46785">
    <property type="entry name" value="Winged helix' DNA-binding domain"/>
    <property type="match status" value="1"/>
</dbReference>
<feature type="domain" description="IclR-ED" evidence="5">
    <location>
        <begin position="68"/>
        <end position="217"/>
    </location>
</feature>
<keyword evidence="3" id="KW-0804">Transcription</keyword>
<protein>
    <submittedName>
        <fullName evidence="6">IclR family transcriptional regulator</fullName>
    </submittedName>
</protein>
<dbReference type="Pfam" id="PF09339">
    <property type="entry name" value="HTH_IclR"/>
    <property type="match status" value="1"/>
</dbReference>
<proteinExistence type="predicted"/>
<evidence type="ECO:0000259" key="5">
    <source>
        <dbReference type="PROSITE" id="PS51078"/>
    </source>
</evidence>
<dbReference type="InterPro" id="IPR050707">
    <property type="entry name" value="HTH_MetabolicPath_Reg"/>
</dbReference>
<dbReference type="EMBL" id="JBDLNU010000004">
    <property type="protein sequence ID" value="MFM1729575.1"/>
    <property type="molecule type" value="Genomic_DNA"/>
</dbReference>
<dbReference type="SUPFAM" id="SSF55781">
    <property type="entry name" value="GAF domain-like"/>
    <property type="match status" value="1"/>
</dbReference>
<keyword evidence="2" id="KW-0238">DNA-binding</keyword>
<dbReference type="PROSITE" id="PS51078">
    <property type="entry name" value="ICLR_ED"/>
    <property type="match status" value="1"/>
</dbReference>
<dbReference type="Pfam" id="PF01614">
    <property type="entry name" value="IclR_C"/>
    <property type="match status" value="2"/>
</dbReference>
<evidence type="ECO:0000256" key="2">
    <source>
        <dbReference type="ARBA" id="ARBA00023125"/>
    </source>
</evidence>
<gene>
    <name evidence="6" type="ORF">ABEU19_003086</name>
</gene>
<sequence length="228" mass="23984">MAPGDVTRSVSRTFELLGAIIEHGGLTLADAAKTTDLATSTALRLIRSLEQTEFVLRGEDNVYRVGPRLLQIGAKAIADNQLLVRAQPAMAEIAEITRESTYLSAPGPRGTALYMGQIEGTHAIRHMGWVGQTVPLRGTAVGAALLGEVGAHGYAIAHDTIEDHSTGVAAPIYDAIGRIVGALSVVGPTFRLDDDLCAQHGQVLVERCARLSAELGRTTPSPTGDSPN</sequence>
<accession>A0ABW9FVD4</accession>
<dbReference type="PROSITE" id="PS51077">
    <property type="entry name" value="HTH_ICLR"/>
    <property type="match status" value="1"/>
</dbReference>
<dbReference type="Gene3D" id="3.30.450.40">
    <property type="match status" value="2"/>
</dbReference>
<dbReference type="RefSeq" id="WP_348611690.1">
    <property type="nucleotide sequence ID" value="NZ_CP157276.1"/>
</dbReference>
<evidence type="ECO:0000313" key="6">
    <source>
        <dbReference type="EMBL" id="MFM1729575.1"/>
    </source>
</evidence>
<feature type="domain" description="HTH iclR-type" evidence="4">
    <location>
        <begin position="7"/>
        <end position="67"/>
    </location>
</feature>
<evidence type="ECO:0000256" key="3">
    <source>
        <dbReference type="ARBA" id="ARBA00023163"/>
    </source>
</evidence>
<dbReference type="Gene3D" id="1.10.10.10">
    <property type="entry name" value="Winged helix-like DNA-binding domain superfamily/Winged helix DNA-binding domain"/>
    <property type="match status" value="1"/>
</dbReference>
<dbReference type="SMART" id="SM00346">
    <property type="entry name" value="HTH_ICLR"/>
    <property type="match status" value="1"/>
</dbReference>
<evidence type="ECO:0000313" key="7">
    <source>
        <dbReference type="Proteomes" id="UP001629744"/>
    </source>
</evidence>
<dbReference type="PANTHER" id="PTHR30136:SF24">
    <property type="entry name" value="HTH-TYPE TRANSCRIPTIONAL REPRESSOR ALLR"/>
    <property type="match status" value="1"/>
</dbReference>
<dbReference type="InterPro" id="IPR014757">
    <property type="entry name" value="Tscrpt_reg_IclR_C"/>
</dbReference>
<evidence type="ECO:0000259" key="4">
    <source>
        <dbReference type="PROSITE" id="PS51077"/>
    </source>
</evidence>
<dbReference type="InterPro" id="IPR029016">
    <property type="entry name" value="GAF-like_dom_sf"/>
</dbReference>
<keyword evidence="1" id="KW-0805">Transcription regulation</keyword>
<dbReference type="InterPro" id="IPR036388">
    <property type="entry name" value="WH-like_DNA-bd_sf"/>
</dbReference>
<dbReference type="InterPro" id="IPR036390">
    <property type="entry name" value="WH_DNA-bd_sf"/>
</dbReference>
<comment type="caution">
    <text evidence="6">The sequence shown here is derived from an EMBL/GenBank/DDBJ whole genome shotgun (WGS) entry which is preliminary data.</text>
</comment>
<dbReference type="Proteomes" id="UP001629744">
    <property type="component" value="Unassembled WGS sequence"/>
</dbReference>
<keyword evidence="7" id="KW-1185">Reference proteome</keyword>
<dbReference type="InterPro" id="IPR005471">
    <property type="entry name" value="Tscrpt_reg_IclR_N"/>
</dbReference>
<dbReference type="PANTHER" id="PTHR30136">
    <property type="entry name" value="HELIX-TURN-HELIX TRANSCRIPTIONAL REGULATOR, ICLR FAMILY"/>
    <property type="match status" value="1"/>
</dbReference>
<name>A0ABW9FVD4_9NOCA</name>
<evidence type="ECO:0000256" key="1">
    <source>
        <dbReference type="ARBA" id="ARBA00023015"/>
    </source>
</evidence>
<organism evidence="6 7">
    <name type="scientific">Prescottella soli</name>
    <dbReference type="NCBI Taxonomy" id="1543852"/>
    <lineage>
        <taxon>Bacteria</taxon>
        <taxon>Bacillati</taxon>
        <taxon>Actinomycetota</taxon>
        <taxon>Actinomycetes</taxon>
        <taxon>Mycobacteriales</taxon>
        <taxon>Nocardiaceae</taxon>
        <taxon>Prescottella</taxon>
    </lineage>
</organism>